<evidence type="ECO:0000313" key="3">
    <source>
        <dbReference type="Proteomes" id="UP000030645"/>
    </source>
</evidence>
<keyword evidence="1" id="KW-0472">Membrane</keyword>
<name>W9S7U0_9ROSA</name>
<gene>
    <name evidence="2" type="ORF">L484_011705</name>
</gene>
<organism evidence="2 3">
    <name type="scientific">Morus notabilis</name>
    <dbReference type="NCBI Taxonomy" id="981085"/>
    <lineage>
        <taxon>Eukaryota</taxon>
        <taxon>Viridiplantae</taxon>
        <taxon>Streptophyta</taxon>
        <taxon>Embryophyta</taxon>
        <taxon>Tracheophyta</taxon>
        <taxon>Spermatophyta</taxon>
        <taxon>Magnoliopsida</taxon>
        <taxon>eudicotyledons</taxon>
        <taxon>Gunneridae</taxon>
        <taxon>Pentapetalae</taxon>
        <taxon>rosids</taxon>
        <taxon>fabids</taxon>
        <taxon>Rosales</taxon>
        <taxon>Moraceae</taxon>
        <taxon>Moreae</taxon>
        <taxon>Morus</taxon>
    </lineage>
</organism>
<dbReference type="Proteomes" id="UP000030645">
    <property type="component" value="Unassembled WGS sequence"/>
</dbReference>
<keyword evidence="1" id="KW-1133">Transmembrane helix</keyword>
<dbReference type="EMBL" id="KE345093">
    <property type="protein sequence ID" value="EXB93711.1"/>
    <property type="molecule type" value="Genomic_DNA"/>
</dbReference>
<keyword evidence="3" id="KW-1185">Reference proteome</keyword>
<accession>W9S7U0</accession>
<feature type="transmembrane region" description="Helical" evidence="1">
    <location>
        <begin position="134"/>
        <end position="152"/>
    </location>
</feature>
<protein>
    <submittedName>
        <fullName evidence="2">Uncharacterized protein</fullName>
    </submittedName>
</protein>
<evidence type="ECO:0000256" key="1">
    <source>
        <dbReference type="SAM" id="Phobius"/>
    </source>
</evidence>
<evidence type="ECO:0000313" key="2">
    <source>
        <dbReference type="EMBL" id="EXB93711.1"/>
    </source>
</evidence>
<sequence length="232" mass="27188">MDEIYRMRPKTVVEALIRHAQEYIELEELQQAVDRERLNLGRRKALEYTPRKGMALHAINCKALDRHLTRFSDDSFTGPEYKPSKTLELRRLLVKAVSHKTRRTRGTLDLVDCLDDDHYINAPMWSNPKEHHNWYVLALSLIYFTLMVFGSLRISTGNMRKLPLDYSNKQPRSMQPNSHDRFDSCALSCNLSRPASPQQIHTSIISRQLHIKVLQINFSNLKPTRWQVLQHK</sequence>
<reference evidence="3" key="1">
    <citation type="submission" date="2013-01" db="EMBL/GenBank/DDBJ databases">
        <title>Draft Genome Sequence of a Mulberry Tree, Morus notabilis C.K. Schneid.</title>
        <authorList>
            <person name="He N."/>
            <person name="Zhao S."/>
        </authorList>
    </citation>
    <scope>NUCLEOTIDE SEQUENCE</scope>
</reference>
<proteinExistence type="predicted"/>
<dbReference type="AlphaFoldDB" id="W9S7U0"/>
<keyword evidence="1" id="KW-0812">Transmembrane</keyword>